<comment type="caution">
    <text evidence="1">The sequence shown here is derived from an EMBL/GenBank/DDBJ whole genome shotgun (WGS) entry which is preliminary data.</text>
</comment>
<organism evidence="1 2">
    <name type="scientific">Spiromyces aspiralis</name>
    <dbReference type="NCBI Taxonomy" id="68401"/>
    <lineage>
        <taxon>Eukaryota</taxon>
        <taxon>Fungi</taxon>
        <taxon>Fungi incertae sedis</taxon>
        <taxon>Zoopagomycota</taxon>
        <taxon>Kickxellomycotina</taxon>
        <taxon>Kickxellomycetes</taxon>
        <taxon>Kickxellales</taxon>
        <taxon>Kickxellaceae</taxon>
        <taxon>Spiromyces</taxon>
    </lineage>
</organism>
<name>A0ACC1HCU8_9FUNG</name>
<evidence type="ECO:0000313" key="2">
    <source>
        <dbReference type="Proteomes" id="UP001145114"/>
    </source>
</evidence>
<keyword evidence="2" id="KW-1185">Reference proteome</keyword>
<dbReference type="EMBL" id="JAMZIH010006010">
    <property type="protein sequence ID" value="KAJ1674384.1"/>
    <property type="molecule type" value="Genomic_DNA"/>
</dbReference>
<feature type="non-terminal residue" evidence="1">
    <location>
        <position position="126"/>
    </location>
</feature>
<accession>A0ACC1HCU8</accession>
<protein>
    <submittedName>
        <fullName evidence="1">Component of the polarisome</fullName>
    </submittedName>
</protein>
<sequence length="126" mass="14372">QFDAQRRRPGKLERLSALQFQELSTDVYDELNRRLNPSGSFRVPALFPKIVPFLPVRDHYHPKRNQARQKLATLSDAKFVELVSDVYSELTIRYPQEPAQGSGPGRSNSGATQQQHLLYNMPQHAG</sequence>
<evidence type="ECO:0000313" key="1">
    <source>
        <dbReference type="EMBL" id="KAJ1674384.1"/>
    </source>
</evidence>
<dbReference type="Proteomes" id="UP001145114">
    <property type="component" value="Unassembled WGS sequence"/>
</dbReference>
<proteinExistence type="predicted"/>
<feature type="non-terminal residue" evidence="1">
    <location>
        <position position="1"/>
    </location>
</feature>
<gene>
    <name evidence="1" type="primary">SPA2</name>
    <name evidence="1" type="ORF">EV182_003383</name>
</gene>
<reference evidence="1" key="1">
    <citation type="submission" date="2022-06" db="EMBL/GenBank/DDBJ databases">
        <title>Phylogenomic reconstructions and comparative analyses of Kickxellomycotina fungi.</title>
        <authorList>
            <person name="Reynolds N.K."/>
            <person name="Stajich J.E."/>
            <person name="Barry K."/>
            <person name="Grigoriev I.V."/>
            <person name="Crous P."/>
            <person name="Smith M.E."/>
        </authorList>
    </citation>
    <scope>NUCLEOTIDE SEQUENCE</scope>
    <source>
        <strain evidence="1">RSA 2271</strain>
    </source>
</reference>